<dbReference type="Pfam" id="PF00270">
    <property type="entry name" value="DEAD"/>
    <property type="match status" value="1"/>
</dbReference>
<accession>A0A846Y7W4</accession>
<dbReference type="GO" id="GO:0009378">
    <property type="term" value="F:four-way junction helicase activity"/>
    <property type="evidence" value="ECO:0007669"/>
    <property type="project" value="TreeGrafter"/>
</dbReference>
<evidence type="ECO:0000256" key="17">
    <source>
        <dbReference type="SAM" id="MobiDB-lite"/>
    </source>
</evidence>
<dbReference type="NCBIfam" id="TIGR00614">
    <property type="entry name" value="recQ_fam"/>
    <property type="match status" value="1"/>
</dbReference>
<evidence type="ECO:0000313" key="21">
    <source>
        <dbReference type="EMBL" id="NKY55263.1"/>
    </source>
</evidence>
<evidence type="ECO:0000259" key="20">
    <source>
        <dbReference type="PROSITE" id="PS51194"/>
    </source>
</evidence>
<dbReference type="GO" id="GO:0005737">
    <property type="term" value="C:cytoplasm"/>
    <property type="evidence" value="ECO:0007669"/>
    <property type="project" value="TreeGrafter"/>
</dbReference>
<dbReference type="InterPro" id="IPR002121">
    <property type="entry name" value="HRDC_dom"/>
</dbReference>
<dbReference type="InterPro" id="IPR044876">
    <property type="entry name" value="HRDC_dom_sf"/>
</dbReference>
<keyword evidence="14" id="KW-0413">Isomerase</keyword>
<dbReference type="SMART" id="SM00487">
    <property type="entry name" value="DEXDc"/>
    <property type="match status" value="1"/>
</dbReference>
<dbReference type="GO" id="GO:0043590">
    <property type="term" value="C:bacterial nucleoid"/>
    <property type="evidence" value="ECO:0007669"/>
    <property type="project" value="TreeGrafter"/>
</dbReference>
<comment type="cofactor">
    <cofactor evidence="2">
        <name>Zn(2+)</name>
        <dbReference type="ChEBI" id="CHEBI:29105"/>
    </cofactor>
</comment>
<evidence type="ECO:0000259" key="19">
    <source>
        <dbReference type="PROSITE" id="PS51192"/>
    </source>
</evidence>
<evidence type="ECO:0000256" key="1">
    <source>
        <dbReference type="ARBA" id="ARBA00001946"/>
    </source>
</evidence>
<dbReference type="GO" id="GO:0030894">
    <property type="term" value="C:replisome"/>
    <property type="evidence" value="ECO:0007669"/>
    <property type="project" value="TreeGrafter"/>
</dbReference>
<evidence type="ECO:0000256" key="3">
    <source>
        <dbReference type="ARBA" id="ARBA00005446"/>
    </source>
</evidence>
<keyword evidence="11" id="KW-0238">DNA-binding</keyword>
<keyword evidence="12" id="KW-0233">DNA recombination</keyword>
<keyword evidence="6" id="KW-0227">DNA damage</keyword>
<dbReference type="SMART" id="SM00341">
    <property type="entry name" value="HRDC"/>
    <property type="match status" value="1"/>
</dbReference>
<evidence type="ECO:0000256" key="9">
    <source>
        <dbReference type="ARBA" id="ARBA00022833"/>
    </source>
</evidence>
<dbReference type="Proteomes" id="UP000570678">
    <property type="component" value="Unassembled WGS sequence"/>
</dbReference>
<dbReference type="FunFam" id="3.40.50.300:FF:000156">
    <property type="entry name" value="ATP-dependent DNA helicase recQ"/>
    <property type="match status" value="1"/>
</dbReference>
<gene>
    <name evidence="21" type="primary">recQ</name>
    <name evidence="21" type="ORF">HGA15_03610</name>
</gene>
<keyword evidence="4" id="KW-0479">Metal-binding</keyword>
<dbReference type="SMART" id="SM00490">
    <property type="entry name" value="HELICc"/>
    <property type="match status" value="1"/>
</dbReference>
<dbReference type="NCBIfam" id="TIGR01389">
    <property type="entry name" value="recQ"/>
    <property type="match status" value="1"/>
</dbReference>
<dbReference type="PANTHER" id="PTHR13710">
    <property type="entry name" value="DNA HELICASE RECQ FAMILY MEMBER"/>
    <property type="match status" value="1"/>
</dbReference>
<evidence type="ECO:0000256" key="11">
    <source>
        <dbReference type="ARBA" id="ARBA00023125"/>
    </source>
</evidence>
<feature type="domain" description="Helicase ATP-binding" evidence="19">
    <location>
        <begin position="40"/>
        <end position="208"/>
    </location>
</feature>
<dbReference type="InterPro" id="IPR004589">
    <property type="entry name" value="DNA_helicase_ATP-dep_RecQ"/>
</dbReference>
<feature type="domain" description="HRDC" evidence="18">
    <location>
        <begin position="547"/>
        <end position="620"/>
    </location>
</feature>
<dbReference type="PROSITE" id="PS50967">
    <property type="entry name" value="HRDC"/>
    <property type="match status" value="1"/>
</dbReference>
<keyword evidence="10" id="KW-0067">ATP-binding</keyword>
<dbReference type="GO" id="GO:0005524">
    <property type="term" value="F:ATP binding"/>
    <property type="evidence" value="ECO:0007669"/>
    <property type="project" value="UniProtKB-KW"/>
</dbReference>
<dbReference type="GO" id="GO:0046872">
    <property type="term" value="F:metal ion binding"/>
    <property type="evidence" value="ECO:0007669"/>
    <property type="project" value="UniProtKB-KW"/>
</dbReference>
<comment type="similarity">
    <text evidence="3">Belongs to the helicase family. RecQ subfamily.</text>
</comment>
<dbReference type="Pfam" id="PF16124">
    <property type="entry name" value="RecQ_Zn_bind"/>
    <property type="match status" value="1"/>
</dbReference>
<reference evidence="21 22" key="1">
    <citation type="submission" date="2020-04" db="EMBL/GenBank/DDBJ databases">
        <title>MicrobeNet Type strains.</title>
        <authorList>
            <person name="Nicholson A.C."/>
        </authorList>
    </citation>
    <scope>NUCLEOTIDE SEQUENCE [LARGE SCALE GENOMIC DNA]</scope>
    <source>
        <strain evidence="21 22">JCM 3332</strain>
    </source>
</reference>
<dbReference type="AlphaFoldDB" id="A0A846Y7W4"/>
<evidence type="ECO:0000256" key="4">
    <source>
        <dbReference type="ARBA" id="ARBA00022723"/>
    </source>
</evidence>
<dbReference type="PROSITE" id="PS51194">
    <property type="entry name" value="HELICASE_CTER"/>
    <property type="match status" value="1"/>
</dbReference>
<dbReference type="Gene3D" id="3.40.50.300">
    <property type="entry name" value="P-loop containing nucleotide triphosphate hydrolases"/>
    <property type="match status" value="2"/>
</dbReference>
<dbReference type="EMBL" id="JAAXOT010000002">
    <property type="protein sequence ID" value="NKY55263.1"/>
    <property type="molecule type" value="Genomic_DNA"/>
</dbReference>
<evidence type="ECO:0000256" key="7">
    <source>
        <dbReference type="ARBA" id="ARBA00022801"/>
    </source>
</evidence>
<evidence type="ECO:0000256" key="5">
    <source>
        <dbReference type="ARBA" id="ARBA00022741"/>
    </source>
</evidence>
<dbReference type="InterPro" id="IPR036388">
    <property type="entry name" value="WH-like_DNA-bd_sf"/>
</dbReference>
<dbReference type="InterPro" id="IPR014001">
    <property type="entry name" value="Helicase_ATP-bd"/>
</dbReference>
<keyword evidence="7 21" id="KW-0378">Hydrolase</keyword>
<keyword evidence="9" id="KW-0862">Zinc</keyword>
<dbReference type="RefSeq" id="WP_062972847.1">
    <property type="nucleotide sequence ID" value="NZ_JAAXOT010000002.1"/>
</dbReference>
<dbReference type="SUPFAM" id="SSF52540">
    <property type="entry name" value="P-loop containing nucleoside triphosphate hydrolases"/>
    <property type="match status" value="2"/>
</dbReference>
<comment type="caution">
    <text evidence="21">The sequence shown here is derived from an EMBL/GenBank/DDBJ whole genome shotgun (WGS) entry which is preliminary data.</text>
</comment>
<dbReference type="PANTHER" id="PTHR13710:SF105">
    <property type="entry name" value="ATP-DEPENDENT DNA HELICASE Q1"/>
    <property type="match status" value="1"/>
</dbReference>
<comment type="cofactor">
    <cofactor evidence="1">
        <name>Mg(2+)</name>
        <dbReference type="ChEBI" id="CHEBI:18420"/>
    </cofactor>
</comment>
<evidence type="ECO:0000256" key="12">
    <source>
        <dbReference type="ARBA" id="ARBA00023172"/>
    </source>
</evidence>
<dbReference type="Pfam" id="PF09382">
    <property type="entry name" value="RQC"/>
    <property type="match status" value="1"/>
</dbReference>
<dbReference type="PROSITE" id="PS51192">
    <property type="entry name" value="HELICASE_ATP_BIND_1"/>
    <property type="match status" value="1"/>
</dbReference>
<dbReference type="FunFam" id="1.10.150.80:FF:000002">
    <property type="entry name" value="ATP-dependent DNA helicase RecQ"/>
    <property type="match status" value="1"/>
</dbReference>
<sequence length="620" mass="67994">MDTAEDTAVAAPAPSDDAAHEVLRRVFGYDSFRGEQHAIVEQVIGGGDALVLMPTGGGKSLCYQIPALVRDGVGVVISPLIALMQDQVDALSALGVRAGFLNSTQFPDERRAVEAQFAAGELDLLYLAPERLRMESTVALLGSGRIALFAIDEAHCVSQWGHDFRPDYLALSVLHERWPDIPRIALTATATEKTRDEIITRLDLGGARRFVASFDRPNIQYRIEPKNRPDRQLLDFLRTEHPGDAGIVYCLSRNSVEKTAAFLTENGIRALPYHAGLDHRTRAENQARFLREDGLVIVATIAFGMGIDKPDVRFVAHLDLPKSVEGYYQETGRAGRDGLPSTAWMVYGLQDVVQQRRLIDSSDGDAAHRRQLQLHLDAMLALCETIDCRRARLLAYFGQPAQSCGNCDTCLSPPESWDGTVAAQKLLSAVLRLKRERGQSFGAGHLIDILLGKKNQKVQQYDHHELSVFGVGADLRDTEWRGVVRQLLAQGLLAVHGDYGVLTLTEASDGVLFDGRTVRFRREPERPTPSRAARNAKSAKSAPVGLSDADSALFDRLRQWRADTAKEQGVPAYVVFHDATLREIAARKPGDLPALGEVSGVGEGKLARYGEQVLEVVAAE</sequence>
<feature type="region of interest" description="Disordered" evidence="17">
    <location>
        <begin position="522"/>
        <end position="544"/>
    </location>
</feature>
<dbReference type="SUPFAM" id="SSF47819">
    <property type="entry name" value="HRDC-like"/>
    <property type="match status" value="1"/>
</dbReference>
<dbReference type="GO" id="GO:0003677">
    <property type="term" value="F:DNA binding"/>
    <property type="evidence" value="ECO:0007669"/>
    <property type="project" value="UniProtKB-KW"/>
</dbReference>
<dbReference type="EC" id="5.6.2.4" evidence="16"/>
<organism evidence="21 22">
    <name type="scientific">Nocardia flavorosea</name>
    <dbReference type="NCBI Taxonomy" id="53429"/>
    <lineage>
        <taxon>Bacteria</taxon>
        <taxon>Bacillati</taxon>
        <taxon>Actinomycetota</taxon>
        <taxon>Actinomycetes</taxon>
        <taxon>Mycobacteriales</taxon>
        <taxon>Nocardiaceae</taxon>
        <taxon>Nocardia</taxon>
    </lineage>
</organism>
<dbReference type="FunFam" id="3.40.50.300:FF:000296">
    <property type="entry name" value="ATP-dependent DNA helicase RecQ"/>
    <property type="match status" value="1"/>
</dbReference>
<dbReference type="GO" id="GO:0006310">
    <property type="term" value="P:DNA recombination"/>
    <property type="evidence" value="ECO:0007669"/>
    <property type="project" value="UniProtKB-UniRule"/>
</dbReference>
<keyword evidence="8 21" id="KW-0347">Helicase</keyword>
<protein>
    <recommendedName>
        <fullName evidence="16">DNA helicase RecQ</fullName>
        <ecNumber evidence="16">5.6.2.4</ecNumber>
    </recommendedName>
</protein>
<dbReference type="InterPro" id="IPR001650">
    <property type="entry name" value="Helicase_C-like"/>
</dbReference>
<keyword evidence="5" id="KW-0547">Nucleotide-binding</keyword>
<dbReference type="InterPro" id="IPR032284">
    <property type="entry name" value="RecQ_Zn-bd"/>
</dbReference>
<proteinExistence type="inferred from homology"/>
<dbReference type="GO" id="GO:0016787">
    <property type="term" value="F:hydrolase activity"/>
    <property type="evidence" value="ECO:0007669"/>
    <property type="project" value="UniProtKB-KW"/>
</dbReference>
<evidence type="ECO:0000256" key="14">
    <source>
        <dbReference type="ARBA" id="ARBA00023235"/>
    </source>
</evidence>
<dbReference type="Pfam" id="PF00570">
    <property type="entry name" value="HRDC"/>
    <property type="match status" value="1"/>
</dbReference>
<dbReference type="GO" id="GO:0009432">
    <property type="term" value="P:SOS response"/>
    <property type="evidence" value="ECO:0007669"/>
    <property type="project" value="UniProtKB-UniRule"/>
</dbReference>
<dbReference type="GO" id="GO:0006260">
    <property type="term" value="P:DNA replication"/>
    <property type="evidence" value="ECO:0007669"/>
    <property type="project" value="InterPro"/>
</dbReference>
<dbReference type="InterPro" id="IPR006293">
    <property type="entry name" value="DNA_helicase_ATP-dep_RecQ_bac"/>
</dbReference>
<dbReference type="Pfam" id="PF00271">
    <property type="entry name" value="Helicase_C"/>
    <property type="match status" value="1"/>
</dbReference>
<evidence type="ECO:0000259" key="18">
    <source>
        <dbReference type="PROSITE" id="PS50967"/>
    </source>
</evidence>
<dbReference type="GO" id="GO:0043138">
    <property type="term" value="F:3'-5' DNA helicase activity"/>
    <property type="evidence" value="ECO:0007669"/>
    <property type="project" value="UniProtKB-EC"/>
</dbReference>
<dbReference type="SMART" id="SM00956">
    <property type="entry name" value="RQC"/>
    <property type="match status" value="1"/>
</dbReference>
<dbReference type="CDD" id="cd18794">
    <property type="entry name" value="SF2_C_RecQ"/>
    <property type="match status" value="1"/>
</dbReference>
<keyword evidence="13" id="KW-0234">DNA repair</keyword>
<evidence type="ECO:0000256" key="13">
    <source>
        <dbReference type="ARBA" id="ARBA00023204"/>
    </source>
</evidence>
<keyword evidence="22" id="KW-1185">Reference proteome</keyword>
<dbReference type="CDD" id="cd17920">
    <property type="entry name" value="DEXHc_RecQ"/>
    <property type="match status" value="1"/>
</dbReference>
<dbReference type="Gene3D" id="1.10.10.10">
    <property type="entry name" value="Winged helix-like DNA-binding domain superfamily/Winged helix DNA-binding domain"/>
    <property type="match status" value="1"/>
</dbReference>
<evidence type="ECO:0000256" key="16">
    <source>
        <dbReference type="NCBIfam" id="TIGR01389"/>
    </source>
</evidence>
<dbReference type="InterPro" id="IPR010997">
    <property type="entry name" value="HRDC-like_sf"/>
</dbReference>
<feature type="compositionally biased region" description="Low complexity" evidence="17">
    <location>
        <begin position="530"/>
        <end position="542"/>
    </location>
</feature>
<feature type="domain" description="Helicase C-terminal" evidence="20">
    <location>
        <begin position="229"/>
        <end position="380"/>
    </location>
</feature>
<dbReference type="Gene3D" id="1.10.150.80">
    <property type="entry name" value="HRDC domain"/>
    <property type="match status" value="1"/>
</dbReference>
<name>A0A846Y7W4_9NOCA</name>
<evidence type="ECO:0000256" key="8">
    <source>
        <dbReference type="ARBA" id="ARBA00022806"/>
    </source>
</evidence>
<dbReference type="InterPro" id="IPR027417">
    <property type="entry name" value="P-loop_NTPase"/>
</dbReference>
<comment type="catalytic activity">
    <reaction evidence="15">
        <text>Couples ATP hydrolysis with the unwinding of duplex DNA by translocating in the 3'-5' direction.</text>
        <dbReference type="EC" id="5.6.2.4"/>
    </reaction>
</comment>
<evidence type="ECO:0000256" key="10">
    <source>
        <dbReference type="ARBA" id="ARBA00022840"/>
    </source>
</evidence>
<dbReference type="GO" id="GO:0006281">
    <property type="term" value="P:DNA repair"/>
    <property type="evidence" value="ECO:0007669"/>
    <property type="project" value="UniProtKB-KW"/>
</dbReference>
<dbReference type="InterPro" id="IPR011545">
    <property type="entry name" value="DEAD/DEAH_box_helicase_dom"/>
</dbReference>
<evidence type="ECO:0000256" key="15">
    <source>
        <dbReference type="ARBA" id="ARBA00034617"/>
    </source>
</evidence>
<dbReference type="InterPro" id="IPR018982">
    <property type="entry name" value="RQC_domain"/>
</dbReference>
<evidence type="ECO:0000313" key="22">
    <source>
        <dbReference type="Proteomes" id="UP000570678"/>
    </source>
</evidence>
<evidence type="ECO:0000256" key="2">
    <source>
        <dbReference type="ARBA" id="ARBA00001947"/>
    </source>
</evidence>
<evidence type="ECO:0000256" key="6">
    <source>
        <dbReference type="ARBA" id="ARBA00022763"/>
    </source>
</evidence>